<comment type="caution">
    <text evidence="1">The sequence shown here is derived from an EMBL/GenBank/DDBJ whole genome shotgun (WGS) entry which is preliminary data.</text>
</comment>
<reference evidence="1" key="1">
    <citation type="submission" date="2021-02" db="EMBL/GenBank/DDBJ databases">
        <authorList>
            <person name="Dougan E. K."/>
            <person name="Rhodes N."/>
            <person name="Thang M."/>
            <person name="Chan C."/>
        </authorList>
    </citation>
    <scope>NUCLEOTIDE SEQUENCE</scope>
</reference>
<dbReference type="InterPro" id="IPR032675">
    <property type="entry name" value="LRR_dom_sf"/>
</dbReference>
<gene>
    <name evidence="1" type="ORF">SPIL2461_LOCUS8780</name>
</gene>
<name>A0A812QCG8_SYMPI</name>
<sequence length="76" mass="8598">MPGTSDIQLCVGIWLPRTVTKDINDDAAQALSRFVRKCDTLEELHLSHNRFTERGVEMLVRAAEEAGDLKWDEGQL</sequence>
<organism evidence="1 2">
    <name type="scientific">Symbiodinium pilosum</name>
    <name type="common">Dinoflagellate</name>
    <dbReference type="NCBI Taxonomy" id="2952"/>
    <lineage>
        <taxon>Eukaryota</taxon>
        <taxon>Sar</taxon>
        <taxon>Alveolata</taxon>
        <taxon>Dinophyceae</taxon>
        <taxon>Suessiales</taxon>
        <taxon>Symbiodiniaceae</taxon>
        <taxon>Symbiodinium</taxon>
    </lineage>
</organism>
<proteinExistence type="predicted"/>
<dbReference type="OrthoDB" id="417001at2759"/>
<dbReference type="AlphaFoldDB" id="A0A812QCG8"/>
<accession>A0A812QCG8</accession>
<dbReference type="SUPFAM" id="SSF52047">
    <property type="entry name" value="RNI-like"/>
    <property type="match status" value="1"/>
</dbReference>
<dbReference type="Proteomes" id="UP000649617">
    <property type="component" value="Unassembled WGS sequence"/>
</dbReference>
<evidence type="ECO:0000313" key="1">
    <source>
        <dbReference type="EMBL" id="CAE7364746.1"/>
    </source>
</evidence>
<protein>
    <submittedName>
        <fullName evidence="1">Uncharacterized protein</fullName>
    </submittedName>
</protein>
<dbReference type="EMBL" id="CAJNIZ010014670">
    <property type="protein sequence ID" value="CAE7364746.1"/>
    <property type="molecule type" value="Genomic_DNA"/>
</dbReference>
<keyword evidence="2" id="KW-1185">Reference proteome</keyword>
<evidence type="ECO:0000313" key="2">
    <source>
        <dbReference type="Proteomes" id="UP000649617"/>
    </source>
</evidence>
<dbReference type="Gene3D" id="3.80.10.10">
    <property type="entry name" value="Ribonuclease Inhibitor"/>
    <property type="match status" value="1"/>
</dbReference>